<dbReference type="Proteomes" id="UP000654918">
    <property type="component" value="Unassembled WGS sequence"/>
</dbReference>
<comment type="caution">
    <text evidence="1">The sequence shown here is derived from an EMBL/GenBank/DDBJ whole genome shotgun (WGS) entry which is preliminary data.</text>
</comment>
<reference evidence="1" key="1">
    <citation type="journal article" date="2020" name="Phytopathology">
        <title>Genome Sequence Resources of Colletotrichum truncatum, C. plurivorum, C. musicola, and C. sojae: Four Species Pathogenic to Soybean (Glycine max).</title>
        <authorList>
            <person name="Rogerio F."/>
            <person name="Boufleur T.R."/>
            <person name="Ciampi-Guillardi M."/>
            <person name="Sukno S.A."/>
            <person name="Thon M.R."/>
            <person name="Massola Junior N.S."/>
            <person name="Baroncelli R."/>
        </authorList>
    </citation>
    <scope>NUCLEOTIDE SEQUENCE</scope>
    <source>
        <strain evidence="1">LFN00145</strain>
    </source>
</reference>
<keyword evidence="2" id="KW-1185">Reference proteome</keyword>
<gene>
    <name evidence="1" type="ORF">CPLU01_07472</name>
</gene>
<proteinExistence type="predicted"/>
<name>A0A8H6NER7_9PEZI</name>
<sequence length="72" mass="7621">MSLQVAVAAVWVVVGEKPHYLPSDVGKSASEAWATEAKRRTDDRAVTAKMPLRKEAPSMLLGSHSSVLGSSA</sequence>
<organism evidence="1 2">
    <name type="scientific">Colletotrichum plurivorum</name>
    <dbReference type="NCBI Taxonomy" id="2175906"/>
    <lineage>
        <taxon>Eukaryota</taxon>
        <taxon>Fungi</taxon>
        <taxon>Dikarya</taxon>
        <taxon>Ascomycota</taxon>
        <taxon>Pezizomycotina</taxon>
        <taxon>Sordariomycetes</taxon>
        <taxon>Hypocreomycetidae</taxon>
        <taxon>Glomerellales</taxon>
        <taxon>Glomerellaceae</taxon>
        <taxon>Colletotrichum</taxon>
        <taxon>Colletotrichum orchidearum species complex</taxon>
    </lineage>
</organism>
<accession>A0A8H6NER7</accession>
<dbReference type="EMBL" id="WIGO01000097">
    <property type="protein sequence ID" value="KAF6830178.1"/>
    <property type="molecule type" value="Genomic_DNA"/>
</dbReference>
<dbReference type="AlphaFoldDB" id="A0A8H6NER7"/>
<protein>
    <submittedName>
        <fullName evidence="1">Uncharacterized protein</fullName>
    </submittedName>
</protein>
<evidence type="ECO:0000313" key="1">
    <source>
        <dbReference type="EMBL" id="KAF6830178.1"/>
    </source>
</evidence>
<evidence type="ECO:0000313" key="2">
    <source>
        <dbReference type="Proteomes" id="UP000654918"/>
    </source>
</evidence>